<reference evidence="1" key="1">
    <citation type="submission" date="2022-03" db="EMBL/GenBank/DDBJ databases">
        <authorList>
            <person name="Lindestad O."/>
        </authorList>
    </citation>
    <scope>NUCLEOTIDE SEQUENCE</scope>
</reference>
<dbReference type="Proteomes" id="UP000838756">
    <property type="component" value="Unassembled WGS sequence"/>
</dbReference>
<dbReference type="AlphaFoldDB" id="A0A8S4R3H5"/>
<accession>A0A8S4R3H5</accession>
<protein>
    <submittedName>
        <fullName evidence="1">Jg21778 protein</fullName>
    </submittedName>
</protein>
<comment type="caution">
    <text evidence="1">The sequence shown here is derived from an EMBL/GenBank/DDBJ whole genome shotgun (WGS) entry which is preliminary data.</text>
</comment>
<organism evidence="1 2">
    <name type="scientific">Pararge aegeria aegeria</name>
    <dbReference type="NCBI Taxonomy" id="348720"/>
    <lineage>
        <taxon>Eukaryota</taxon>
        <taxon>Metazoa</taxon>
        <taxon>Ecdysozoa</taxon>
        <taxon>Arthropoda</taxon>
        <taxon>Hexapoda</taxon>
        <taxon>Insecta</taxon>
        <taxon>Pterygota</taxon>
        <taxon>Neoptera</taxon>
        <taxon>Endopterygota</taxon>
        <taxon>Lepidoptera</taxon>
        <taxon>Glossata</taxon>
        <taxon>Ditrysia</taxon>
        <taxon>Papilionoidea</taxon>
        <taxon>Nymphalidae</taxon>
        <taxon>Satyrinae</taxon>
        <taxon>Satyrini</taxon>
        <taxon>Parargina</taxon>
        <taxon>Pararge</taxon>
    </lineage>
</organism>
<proteinExistence type="predicted"/>
<evidence type="ECO:0000313" key="1">
    <source>
        <dbReference type="EMBL" id="CAH2229371.1"/>
    </source>
</evidence>
<gene>
    <name evidence="1" type="primary">jg21778</name>
    <name evidence="1" type="ORF">PAEG_LOCUS8851</name>
</gene>
<name>A0A8S4R3H5_9NEOP</name>
<dbReference type="EMBL" id="CAKXAJ010024714">
    <property type="protein sequence ID" value="CAH2229371.1"/>
    <property type="molecule type" value="Genomic_DNA"/>
</dbReference>
<sequence length="123" mass="13795">MRFNKQANRERCGPQLTPLAARVNTHKYGIITDLRDGRCVRLELLNGVIQILVIHFEYGNSNSPVSPSTIIRSEEDLPIVTVERMTIAPVQGHTGIFRPSCMDRGHDGTAEVRDVKLEVTSRI</sequence>
<keyword evidence="2" id="KW-1185">Reference proteome</keyword>
<evidence type="ECO:0000313" key="2">
    <source>
        <dbReference type="Proteomes" id="UP000838756"/>
    </source>
</evidence>